<name>A0AAD5UCV8_9FUNG</name>
<dbReference type="PANTHER" id="PTHR44029:SF1">
    <property type="entry name" value="DNAJ HOMOLOG SUBFAMILY C MEMBER 21"/>
    <property type="match status" value="1"/>
</dbReference>
<evidence type="ECO:0000256" key="3">
    <source>
        <dbReference type="ARBA" id="ARBA00022833"/>
    </source>
</evidence>
<keyword evidence="1" id="KW-0479">Metal-binding</keyword>
<reference evidence="9" key="1">
    <citation type="submission" date="2020-05" db="EMBL/GenBank/DDBJ databases">
        <title>Phylogenomic resolution of chytrid fungi.</title>
        <authorList>
            <person name="Stajich J.E."/>
            <person name="Amses K."/>
            <person name="Simmons R."/>
            <person name="Seto K."/>
            <person name="Myers J."/>
            <person name="Bonds A."/>
            <person name="Quandt C.A."/>
            <person name="Barry K."/>
            <person name="Liu P."/>
            <person name="Grigoriev I."/>
            <person name="Longcore J.E."/>
            <person name="James T.Y."/>
        </authorList>
    </citation>
    <scope>NUCLEOTIDE SEQUENCE</scope>
    <source>
        <strain evidence="9">PLAUS21</strain>
    </source>
</reference>
<gene>
    <name evidence="9" type="ORF">HK103_003042</name>
</gene>
<evidence type="ECO:0000256" key="6">
    <source>
        <dbReference type="SAM" id="MobiDB-lite"/>
    </source>
</evidence>
<evidence type="ECO:0000256" key="4">
    <source>
        <dbReference type="PROSITE-ProRule" id="PRU00042"/>
    </source>
</evidence>
<keyword evidence="2 4" id="KW-0863">Zinc-finger</keyword>
<dbReference type="PANTHER" id="PTHR44029">
    <property type="entry name" value="DNAJ HOMOLOG SUBFAMILY C MEMBER 21"/>
    <property type="match status" value="1"/>
</dbReference>
<feature type="compositionally biased region" description="Basic and acidic residues" evidence="6">
    <location>
        <begin position="387"/>
        <end position="396"/>
    </location>
</feature>
<evidence type="ECO:0000313" key="10">
    <source>
        <dbReference type="Proteomes" id="UP001210925"/>
    </source>
</evidence>
<dbReference type="GO" id="GO:0003676">
    <property type="term" value="F:nucleic acid binding"/>
    <property type="evidence" value="ECO:0007669"/>
    <property type="project" value="InterPro"/>
</dbReference>
<protein>
    <submittedName>
        <fullName evidence="9">Uncharacterized protein</fullName>
    </submittedName>
</protein>
<dbReference type="EMBL" id="JADGKB010000212">
    <property type="protein sequence ID" value="KAJ3250952.1"/>
    <property type="molecule type" value="Genomic_DNA"/>
</dbReference>
<dbReference type="Proteomes" id="UP001210925">
    <property type="component" value="Unassembled WGS sequence"/>
</dbReference>
<keyword evidence="3" id="KW-0862">Zinc</keyword>
<dbReference type="InterPro" id="IPR001623">
    <property type="entry name" value="DnaJ_domain"/>
</dbReference>
<organism evidence="9 10">
    <name type="scientific">Boothiomyces macroporosus</name>
    <dbReference type="NCBI Taxonomy" id="261099"/>
    <lineage>
        <taxon>Eukaryota</taxon>
        <taxon>Fungi</taxon>
        <taxon>Fungi incertae sedis</taxon>
        <taxon>Chytridiomycota</taxon>
        <taxon>Chytridiomycota incertae sedis</taxon>
        <taxon>Chytridiomycetes</taxon>
        <taxon>Rhizophydiales</taxon>
        <taxon>Terramycetaceae</taxon>
        <taxon>Boothiomyces</taxon>
    </lineage>
</organism>
<dbReference type="CDD" id="cd06257">
    <property type="entry name" value="DnaJ"/>
    <property type="match status" value="1"/>
</dbReference>
<dbReference type="Pfam" id="PF21884">
    <property type="entry name" value="ZUO1-like_ZHD"/>
    <property type="match status" value="1"/>
</dbReference>
<dbReference type="AlphaFoldDB" id="A0AAD5UCV8"/>
<dbReference type="SMART" id="SM00451">
    <property type="entry name" value="ZnF_U1"/>
    <property type="match status" value="2"/>
</dbReference>
<evidence type="ECO:0000259" key="8">
    <source>
        <dbReference type="PROSITE" id="PS50157"/>
    </source>
</evidence>
<accession>A0AAD5UCV8</accession>
<evidence type="ECO:0000313" key="9">
    <source>
        <dbReference type="EMBL" id="KAJ3250952.1"/>
    </source>
</evidence>
<dbReference type="Pfam" id="PF00226">
    <property type="entry name" value="DnaJ"/>
    <property type="match status" value="1"/>
</dbReference>
<dbReference type="InterPro" id="IPR036236">
    <property type="entry name" value="Znf_C2H2_sf"/>
</dbReference>
<dbReference type="Gene3D" id="1.10.287.110">
    <property type="entry name" value="DnaJ domain"/>
    <property type="match status" value="1"/>
</dbReference>
<dbReference type="Pfam" id="PF12171">
    <property type="entry name" value="zf-C2H2_jaz"/>
    <property type="match status" value="1"/>
</dbReference>
<dbReference type="PRINTS" id="PR00625">
    <property type="entry name" value="JDOMAIN"/>
</dbReference>
<dbReference type="InterPro" id="IPR022755">
    <property type="entry name" value="Znf_C2H2_jaz"/>
</dbReference>
<dbReference type="InterPro" id="IPR054076">
    <property type="entry name" value="ZUO1-like_ZHD"/>
</dbReference>
<feature type="domain" description="J" evidence="7">
    <location>
        <begin position="3"/>
        <end position="75"/>
    </location>
</feature>
<evidence type="ECO:0000256" key="5">
    <source>
        <dbReference type="SAM" id="Coils"/>
    </source>
</evidence>
<evidence type="ECO:0000259" key="7">
    <source>
        <dbReference type="PROSITE" id="PS50076"/>
    </source>
</evidence>
<dbReference type="SMART" id="SM00271">
    <property type="entry name" value="DnaJ"/>
    <property type="match status" value="1"/>
</dbReference>
<sequence length="449" mass="53096">MRCYYELLGLERTATADEIKKAYRKQALINHPDKNPDQIEESTKLFALIQEAYSVLSDDHERKWESLLRDYDPSQKGKSDFLSVSDLLRFYSRQCFTDYNDSEKGFYSVYRDLFVKIDTEEKMSLEIDSESLQDELPDFYTFGNMNTEFEPELQSFYNRFLSFSSIKSFKWFDEVNPMSVQDRNFRRKADKHNKKVREAARKEFNEAVRDLAQYIRKRDPRYKKYMVEQEQKQEEQKKLAQERLLKEKQARLDQAKAYTVQEWAQVDSESEIEEIFECVVCDLTFDNPLKMERHEKSKKHLENVELLRQEMEEEFVIQEPEPEIQTFECKVCDKVFSKQDQLSAHNLSKKHRNQVKQSKSNKPDPKQDTQATEKLLENLDSMGLEDQEIKESKDIAEGSVKTKKKKNSSGISCNTCKEGFPSRTKLFEHLEETGHARAVPVPTKSKKRK</sequence>
<feature type="region of interest" description="Disordered" evidence="6">
    <location>
        <begin position="343"/>
        <end position="414"/>
    </location>
</feature>
<dbReference type="GO" id="GO:0008270">
    <property type="term" value="F:zinc ion binding"/>
    <property type="evidence" value="ECO:0007669"/>
    <property type="project" value="UniProtKB-KW"/>
</dbReference>
<dbReference type="GO" id="GO:0005737">
    <property type="term" value="C:cytoplasm"/>
    <property type="evidence" value="ECO:0007669"/>
    <property type="project" value="TreeGrafter"/>
</dbReference>
<dbReference type="Pfam" id="PF12874">
    <property type="entry name" value="zf-met"/>
    <property type="match status" value="1"/>
</dbReference>
<dbReference type="InterPro" id="IPR003604">
    <property type="entry name" value="Matrin/U1-like-C_Znf_C2H2"/>
</dbReference>
<dbReference type="SMART" id="SM00355">
    <property type="entry name" value="ZnF_C2H2"/>
    <property type="match status" value="3"/>
</dbReference>
<dbReference type="PROSITE" id="PS50157">
    <property type="entry name" value="ZINC_FINGER_C2H2_2"/>
    <property type="match status" value="2"/>
</dbReference>
<dbReference type="InterPro" id="IPR051964">
    <property type="entry name" value="Chaperone_stress_response"/>
</dbReference>
<dbReference type="PROSITE" id="PS00028">
    <property type="entry name" value="ZINC_FINGER_C2H2_1"/>
    <property type="match status" value="3"/>
</dbReference>
<feature type="domain" description="C2H2-type" evidence="8">
    <location>
        <begin position="411"/>
        <end position="440"/>
    </location>
</feature>
<evidence type="ECO:0000256" key="2">
    <source>
        <dbReference type="ARBA" id="ARBA00022771"/>
    </source>
</evidence>
<dbReference type="PROSITE" id="PS50076">
    <property type="entry name" value="DNAJ_2"/>
    <property type="match status" value="1"/>
</dbReference>
<dbReference type="Gene3D" id="3.30.160.60">
    <property type="entry name" value="Classic Zinc Finger"/>
    <property type="match status" value="2"/>
</dbReference>
<proteinExistence type="predicted"/>
<comment type="caution">
    <text evidence="9">The sequence shown here is derived from an EMBL/GenBank/DDBJ whole genome shotgun (WGS) entry which is preliminary data.</text>
</comment>
<keyword evidence="10" id="KW-1185">Reference proteome</keyword>
<keyword evidence="5" id="KW-0175">Coiled coil</keyword>
<dbReference type="SUPFAM" id="SSF46565">
    <property type="entry name" value="Chaperone J-domain"/>
    <property type="match status" value="1"/>
</dbReference>
<feature type="domain" description="C2H2-type" evidence="8">
    <location>
        <begin position="327"/>
        <end position="356"/>
    </location>
</feature>
<dbReference type="InterPro" id="IPR036869">
    <property type="entry name" value="J_dom_sf"/>
</dbReference>
<dbReference type="InterPro" id="IPR013087">
    <property type="entry name" value="Znf_C2H2_type"/>
</dbReference>
<evidence type="ECO:0000256" key="1">
    <source>
        <dbReference type="ARBA" id="ARBA00022723"/>
    </source>
</evidence>
<feature type="coiled-coil region" evidence="5">
    <location>
        <begin position="197"/>
        <end position="251"/>
    </location>
</feature>
<dbReference type="SUPFAM" id="SSF57667">
    <property type="entry name" value="beta-beta-alpha zinc fingers"/>
    <property type="match status" value="2"/>
</dbReference>